<gene>
    <name evidence="1" type="ORF">GGP99_003152</name>
</gene>
<evidence type="ECO:0000313" key="2">
    <source>
        <dbReference type="Proteomes" id="UP001155110"/>
    </source>
</evidence>
<accession>A0AAW5PD60</accession>
<dbReference type="EMBL" id="JANTZM010000019">
    <property type="protein sequence ID" value="MCS4159166.1"/>
    <property type="molecule type" value="Genomic_DNA"/>
</dbReference>
<proteinExistence type="predicted"/>
<sequence length="84" mass="9978">MHGPITEDLVTFGYEDDDSWRQELEGVTPYRGRSHHSEYFSRTDLWVRRSMGYVGALIVLARRMGVEPMRLVDWIPRRWIPSQI</sequence>
<reference evidence="1" key="1">
    <citation type="submission" date="2022-08" db="EMBL/GenBank/DDBJ databases">
        <title>Genomic Encyclopedia of Type Strains, Phase V (KMG-V): Genome sequencing to study the core and pangenomes of soil and plant-associated prokaryotes.</title>
        <authorList>
            <person name="Whitman W."/>
        </authorList>
    </citation>
    <scope>NUCLEOTIDE SEQUENCE</scope>
    <source>
        <strain evidence="1">SP3002</strain>
    </source>
</reference>
<comment type="caution">
    <text evidence="1">The sequence shown here is derived from an EMBL/GenBank/DDBJ whole genome shotgun (WGS) entry which is preliminary data.</text>
</comment>
<protein>
    <submittedName>
        <fullName evidence="1">Uncharacterized protein</fullName>
    </submittedName>
</protein>
<name>A0AAW5PD60_9BACT</name>
<dbReference type="AlphaFoldDB" id="A0AAW5PD60"/>
<dbReference type="Proteomes" id="UP001155110">
    <property type="component" value="Unassembled WGS sequence"/>
</dbReference>
<evidence type="ECO:0000313" key="1">
    <source>
        <dbReference type="EMBL" id="MCS4159166.1"/>
    </source>
</evidence>
<organism evidence="1 2">
    <name type="scientific">Salinibacter ruber</name>
    <dbReference type="NCBI Taxonomy" id="146919"/>
    <lineage>
        <taxon>Bacteria</taxon>
        <taxon>Pseudomonadati</taxon>
        <taxon>Rhodothermota</taxon>
        <taxon>Rhodothermia</taxon>
        <taxon>Rhodothermales</taxon>
        <taxon>Salinibacteraceae</taxon>
        <taxon>Salinibacter</taxon>
    </lineage>
</organism>
<dbReference type="RefSeq" id="WP_259258517.1">
    <property type="nucleotide sequence ID" value="NZ_JANTZM010000019.1"/>
</dbReference>